<evidence type="ECO:0000313" key="3">
    <source>
        <dbReference type="Proteomes" id="UP001153148"/>
    </source>
</evidence>
<reference evidence="2" key="1">
    <citation type="submission" date="2021-03" db="EMBL/GenBank/DDBJ databases">
        <authorList>
            <person name="Tran Van P."/>
        </authorList>
    </citation>
    <scope>NUCLEOTIDE SEQUENCE</scope>
</reference>
<accession>A0ABN7PQB0</accession>
<keyword evidence="3" id="KW-1185">Reference proteome</keyword>
<evidence type="ECO:0000313" key="2">
    <source>
        <dbReference type="EMBL" id="CAG2067604.1"/>
    </source>
</evidence>
<proteinExistence type="predicted"/>
<dbReference type="EMBL" id="CAJPIN010071849">
    <property type="protein sequence ID" value="CAG2067604.1"/>
    <property type="molecule type" value="Genomic_DNA"/>
</dbReference>
<dbReference type="SUPFAM" id="SSF48452">
    <property type="entry name" value="TPR-like"/>
    <property type="match status" value="1"/>
</dbReference>
<feature type="compositionally biased region" description="Basic and acidic residues" evidence="1">
    <location>
        <begin position="20"/>
        <end position="29"/>
    </location>
</feature>
<dbReference type="InterPro" id="IPR011990">
    <property type="entry name" value="TPR-like_helical_dom_sf"/>
</dbReference>
<feature type="compositionally biased region" description="Acidic residues" evidence="1">
    <location>
        <begin position="32"/>
        <end position="44"/>
    </location>
</feature>
<organism evidence="2 3">
    <name type="scientific">Timema podura</name>
    <name type="common">Walking stick</name>
    <dbReference type="NCBI Taxonomy" id="61482"/>
    <lineage>
        <taxon>Eukaryota</taxon>
        <taxon>Metazoa</taxon>
        <taxon>Ecdysozoa</taxon>
        <taxon>Arthropoda</taxon>
        <taxon>Hexapoda</taxon>
        <taxon>Insecta</taxon>
        <taxon>Pterygota</taxon>
        <taxon>Neoptera</taxon>
        <taxon>Polyneoptera</taxon>
        <taxon>Phasmatodea</taxon>
        <taxon>Timematodea</taxon>
        <taxon>Timematoidea</taxon>
        <taxon>Timematidae</taxon>
        <taxon>Timema</taxon>
    </lineage>
</organism>
<feature type="non-terminal residue" evidence="2">
    <location>
        <position position="1"/>
    </location>
</feature>
<feature type="region of interest" description="Disordered" evidence="1">
    <location>
        <begin position="1"/>
        <end position="53"/>
    </location>
</feature>
<protein>
    <submittedName>
        <fullName evidence="2">Uncharacterized protein</fullName>
    </submittedName>
</protein>
<feature type="compositionally biased region" description="Polar residues" evidence="1">
    <location>
        <begin position="1"/>
        <end position="10"/>
    </location>
</feature>
<evidence type="ECO:0000256" key="1">
    <source>
        <dbReference type="SAM" id="MobiDB-lite"/>
    </source>
</evidence>
<gene>
    <name evidence="2" type="ORF">TPAB3V08_LOCUS14547</name>
</gene>
<sequence length="242" mass="26111">EGPFGGSSSSEDAEDFNSDISEKGEREGDTSSGDDGEDDSEDESSLNSAANDKGLIGGEMKEKICNGKCEEKGQLICEAFTNGFSVESSSSSPLSVVNEGCDVIPKTEEPLVNGTNNPAPNRLLDPADVVELLVEEGLLAAVKVCADWMRGDSEVVKACGRSSRLLLSRVVILLNLINVDIEALEKETDASHFVRMKMLNTSMQSTPLPEDIGLKGLSLLKTSHKGLDWDYFRDNSFKVKEE</sequence>
<comment type="caution">
    <text evidence="2">The sequence shown here is derived from an EMBL/GenBank/DDBJ whole genome shotgun (WGS) entry which is preliminary data.</text>
</comment>
<feature type="non-terminal residue" evidence="2">
    <location>
        <position position="242"/>
    </location>
</feature>
<dbReference type="Proteomes" id="UP001153148">
    <property type="component" value="Unassembled WGS sequence"/>
</dbReference>
<name>A0ABN7PQB0_TIMPD</name>